<dbReference type="PROSITE" id="PS51904">
    <property type="entry name" value="GLYCOSYL_HYDROL_F25_2"/>
    <property type="match status" value="1"/>
</dbReference>
<dbReference type="PANTHER" id="PTHR33734:SF22">
    <property type="entry name" value="MEMBRANE-BOUND LYTIC MUREIN TRANSGLYCOSYLASE D"/>
    <property type="match status" value="1"/>
</dbReference>
<dbReference type="Gene3D" id="3.20.20.80">
    <property type="entry name" value="Glycosidases"/>
    <property type="match status" value="1"/>
</dbReference>
<feature type="compositionally biased region" description="Pro residues" evidence="2">
    <location>
        <begin position="185"/>
        <end position="195"/>
    </location>
</feature>
<dbReference type="EMBL" id="PXVD01000002">
    <property type="protein sequence ID" value="MDJ1369973.1"/>
    <property type="molecule type" value="Genomic_DNA"/>
</dbReference>
<proteinExistence type="inferred from homology"/>
<dbReference type="PANTHER" id="PTHR33734">
    <property type="entry name" value="LYSM DOMAIN-CONTAINING GPI-ANCHORED PROTEIN 2"/>
    <property type="match status" value="1"/>
</dbReference>
<dbReference type="Pfam" id="PF01476">
    <property type="entry name" value="LysM"/>
    <property type="match status" value="2"/>
</dbReference>
<dbReference type="Pfam" id="PF01183">
    <property type="entry name" value="Glyco_hydro_25"/>
    <property type="match status" value="1"/>
</dbReference>
<protein>
    <submittedName>
        <fullName evidence="4">LysM peptidoglycan-binding domain-containing protein</fullName>
    </submittedName>
</protein>
<dbReference type="InterPro" id="IPR018392">
    <property type="entry name" value="LysM"/>
</dbReference>
<sequence>MSDAHVYDEAEIESLGDADLALADDNAADSRVIEQGRGREPEARAARLNGPAGADKLLAFATYPPGMCLEAVSKALGSYSLTSDKPGYYTYALRVYERTPKSRLRSDKRPPKGAVVFFSASNNGYGHICLSYGGGKIVSTDIPQNGTIGVTTIDALASKWGRRYLGWTDWMMGHDVLLEAAPVPAPNPKPVPKPTPASKSKLHGVDVSSWQHQRVLRDIDEYDFAIVKATGGPSFVSNTHTQQVADAVAKGRRVGLYHFALDGFDNEGARAEADHFAATVRPHLRHNPVLVLDWEADATQLPVSWAADFIKRVREKTGKTCVFYSYANYVQTKDLSSIVDLGSWLWIAAYGDGSRRHFGAAPGRPKSGSWPKANMFQFTATGRLNGHAGDLDLNVFYGSAADWDAYAGGKPAPAPKPPQPKDPKVKPEDATSASGASYTVRSGDTLTAIAKKHGTTVAAIQAVNPIIKHPDRIDVGWVLKLPKGNAAVTYEVRSGDTLSGIAAAHSTTVKAIVALNGIANPDLIYVGQKLRIQ</sequence>
<dbReference type="InterPro" id="IPR036779">
    <property type="entry name" value="LysM_dom_sf"/>
</dbReference>
<evidence type="ECO:0000256" key="2">
    <source>
        <dbReference type="SAM" id="MobiDB-lite"/>
    </source>
</evidence>
<evidence type="ECO:0000256" key="1">
    <source>
        <dbReference type="ARBA" id="ARBA00010646"/>
    </source>
</evidence>
<dbReference type="CDD" id="cd00118">
    <property type="entry name" value="LysM"/>
    <property type="match status" value="2"/>
</dbReference>
<name>A0ABT7C497_9MICO</name>
<reference evidence="4" key="1">
    <citation type="submission" date="2018-03" db="EMBL/GenBank/DDBJ databases">
        <authorList>
            <person name="Nunes O.C."/>
            <person name="Lopes A.R."/>
            <person name="Froufe H."/>
            <person name="Munoz-Merida A."/>
            <person name="Barroso C."/>
            <person name="Egas C."/>
        </authorList>
    </citation>
    <scope>NUCLEOTIDE SEQUENCE</scope>
    <source>
        <strain evidence="4">ON4</strain>
    </source>
</reference>
<dbReference type="SMART" id="SM00257">
    <property type="entry name" value="LysM"/>
    <property type="match status" value="2"/>
</dbReference>
<keyword evidence="5" id="KW-1185">Reference proteome</keyword>
<dbReference type="PROSITE" id="PS51782">
    <property type="entry name" value="LYSM"/>
    <property type="match status" value="2"/>
</dbReference>
<dbReference type="Gene3D" id="3.10.350.10">
    <property type="entry name" value="LysM domain"/>
    <property type="match status" value="2"/>
</dbReference>
<dbReference type="SUPFAM" id="SSF54106">
    <property type="entry name" value="LysM domain"/>
    <property type="match status" value="2"/>
</dbReference>
<gene>
    <name evidence="4" type="ORF">C7K25_01070</name>
</gene>
<reference evidence="4" key="2">
    <citation type="journal article" date="2022" name="Sci. Rep.">
        <title>In silico prediction of the enzymes involved in the degradation of the herbicide molinate by Gulosibacter molinativorax ON4T.</title>
        <authorList>
            <person name="Lopes A.R."/>
            <person name="Bunin E."/>
            <person name="Viana A.T."/>
            <person name="Froufe H."/>
            <person name="Munoz-Merida A."/>
            <person name="Pinho D."/>
            <person name="Figueiredo J."/>
            <person name="Barroso C."/>
            <person name="Vaz-Moreira I."/>
            <person name="Bellanger X."/>
            <person name="Egas C."/>
            <person name="Nunes O.C."/>
        </authorList>
    </citation>
    <scope>NUCLEOTIDE SEQUENCE</scope>
    <source>
        <strain evidence="4">ON4</strain>
    </source>
</reference>
<feature type="compositionally biased region" description="Basic and acidic residues" evidence="2">
    <location>
        <begin position="419"/>
        <end position="429"/>
    </location>
</feature>
<feature type="domain" description="LysM" evidence="3">
    <location>
        <begin position="436"/>
        <end position="481"/>
    </location>
</feature>
<comment type="caution">
    <text evidence="4">The sequence shown here is derived from an EMBL/GenBank/DDBJ whole genome shotgun (WGS) entry which is preliminary data.</text>
</comment>
<feature type="domain" description="LysM" evidence="3">
    <location>
        <begin position="488"/>
        <end position="532"/>
    </location>
</feature>
<dbReference type="InterPro" id="IPR002053">
    <property type="entry name" value="Glyco_hydro_25"/>
</dbReference>
<organism evidence="4 5">
    <name type="scientific">Gulosibacter molinativorax</name>
    <dbReference type="NCBI Taxonomy" id="256821"/>
    <lineage>
        <taxon>Bacteria</taxon>
        <taxon>Bacillati</taxon>
        <taxon>Actinomycetota</taxon>
        <taxon>Actinomycetes</taxon>
        <taxon>Micrococcales</taxon>
        <taxon>Microbacteriaceae</taxon>
        <taxon>Gulosibacter</taxon>
    </lineage>
</organism>
<evidence type="ECO:0000259" key="3">
    <source>
        <dbReference type="PROSITE" id="PS51782"/>
    </source>
</evidence>
<evidence type="ECO:0000313" key="4">
    <source>
        <dbReference type="EMBL" id="MDJ1369973.1"/>
    </source>
</evidence>
<dbReference type="InterPro" id="IPR017853">
    <property type="entry name" value="GH"/>
</dbReference>
<dbReference type="Proteomes" id="UP001170379">
    <property type="component" value="Unassembled WGS sequence"/>
</dbReference>
<dbReference type="SUPFAM" id="SSF51445">
    <property type="entry name" value="(Trans)glycosidases"/>
    <property type="match status" value="1"/>
</dbReference>
<comment type="similarity">
    <text evidence="1">Belongs to the glycosyl hydrolase 25 family.</text>
</comment>
<feature type="region of interest" description="Disordered" evidence="2">
    <location>
        <begin position="408"/>
        <end position="437"/>
    </location>
</feature>
<dbReference type="RefSeq" id="WP_026935858.1">
    <property type="nucleotide sequence ID" value="NZ_CP028426.1"/>
</dbReference>
<evidence type="ECO:0000313" key="5">
    <source>
        <dbReference type="Proteomes" id="UP001170379"/>
    </source>
</evidence>
<accession>A0ABT7C497</accession>
<feature type="region of interest" description="Disordered" evidence="2">
    <location>
        <begin position="185"/>
        <end position="204"/>
    </location>
</feature>